<feature type="signal peptide" evidence="1">
    <location>
        <begin position="1"/>
        <end position="19"/>
    </location>
</feature>
<reference evidence="2 3" key="1">
    <citation type="submission" date="2017-03" db="EMBL/GenBank/DDBJ databases">
        <title>Genome sequencing of Shewanella japonica KCTC 22435.</title>
        <authorList>
            <person name="Kim K.M."/>
        </authorList>
    </citation>
    <scope>NUCLEOTIDE SEQUENCE [LARGE SCALE GENOMIC DNA]</scope>
    <source>
        <strain evidence="2 3">KCTC 22435</strain>
    </source>
</reference>
<evidence type="ECO:0000313" key="2">
    <source>
        <dbReference type="EMBL" id="ARD22852.1"/>
    </source>
</evidence>
<dbReference type="SUPFAM" id="SSF48452">
    <property type="entry name" value="TPR-like"/>
    <property type="match status" value="1"/>
</dbReference>
<organism evidence="2 3">
    <name type="scientific">Shewanella japonica</name>
    <dbReference type="NCBI Taxonomy" id="93973"/>
    <lineage>
        <taxon>Bacteria</taxon>
        <taxon>Pseudomonadati</taxon>
        <taxon>Pseudomonadota</taxon>
        <taxon>Gammaproteobacteria</taxon>
        <taxon>Alteromonadales</taxon>
        <taxon>Shewanellaceae</taxon>
        <taxon>Shewanella</taxon>
    </lineage>
</organism>
<protein>
    <recommendedName>
        <fullName evidence="4">Tetratricopeptide repeat protein</fullName>
    </recommendedName>
</protein>
<dbReference type="EMBL" id="CP020472">
    <property type="protein sequence ID" value="ARD22852.1"/>
    <property type="molecule type" value="Genomic_DNA"/>
</dbReference>
<evidence type="ECO:0000313" key="3">
    <source>
        <dbReference type="Proteomes" id="UP000191820"/>
    </source>
</evidence>
<proteinExistence type="predicted"/>
<name>A0ABM6JKW6_9GAMM</name>
<gene>
    <name evidence="2" type="ORF">SJ2017_2562</name>
</gene>
<dbReference type="InterPro" id="IPR011990">
    <property type="entry name" value="TPR-like_helical_dom_sf"/>
</dbReference>
<keyword evidence="3" id="KW-1185">Reference proteome</keyword>
<dbReference type="RefSeq" id="WP_080916044.1">
    <property type="nucleotide sequence ID" value="NZ_CP020472.1"/>
</dbReference>
<accession>A0ABM6JKW6</accession>
<evidence type="ECO:0008006" key="4">
    <source>
        <dbReference type="Google" id="ProtNLM"/>
    </source>
</evidence>
<evidence type="ECO:0000256" key="1">
    <source>
        <dbReference type="SAM" id="SignalP"/>
    </source>
</evidence>
<keyword evidence="1" id="KW-0732">Signal</keyword>
<dbReference type="Proteomes" id="UP000191820">
    <property type="component" value="Chromosome"/>
</dbReference>
<feature type="chain" id="PRO_5045591313" description="Tetratricopeptide repeat protein" evidence="1">
    <location>
        <begin position="20"/>
        <end position="195"/>
    </location>
</feature>
<sequence>MRNVIVFLTIISLAGCAAALVPHTNDPEQKVTDAYWLFDTKQRPLPAQKLILEAIEIYQEEGNDSGLAEAYIAYAIFLRSYAVERYTEHYETTGFNNGAILFKDRFNASITYLDKSRAIYEEKQEFDNLTNTYLHMGFTYIIDKNVPKSCEMYIKSLEMNTLFRSNYPDAKLNLGGFKSYKDFIDYKMKQAECPV</sequence>
<dbReference type="PROSITE" id="PS51257">
    <property type="entry name" value="PROKAR_LIPOPROTEIN"/>
    <property type="match status" value="1"/>
</dbReference>
<dbReference type="Gene3D" id="1.25.40.10">
    <property type="entry name" value="Tetratricopeptide repeat domain"/>
    <property type="match status" value="1"/>
</dbReference>